<evidence type="ECO:0000313" key="3">
    <source>
        <dbReference type="Proteomes" id="UP001385809"/>
    </source>
</evidence>
<reference evidence="2 3" key="1">
    <citation type="submission" date="2024-03" db="EMBL/GenBank/DDBJ databases">
        <title>Actinomycetospora sp. OC33-EN08, a novel actinomycete isolated from wild orchid (Aerides multiflora).</title>
        <authorList>
            <person name="Suriyachadkun C."/>
        </authorList>
    </citation>
    <scope>NUCLEOTIDE SEQUENCE [LARGE SCALE GENOMIC DNA]</scope>
    <source>
        <strain evidence="2 3">OC33-EN08</strain>
    </source>
</reference>
<organism evidence="2 3">
    <name type="scientific">Actinomycetospora aurantiaca</name>
    <dbReference type="NCBI Taxonomy" id="3129233"/>
    <lineage>
        <taxon>Bacteria</taxon>
        <taxon>Bacillati</taxon>
        <taxon>Actinomycetota</taxon>
        <taxon>Actinomycetes</taxon>
        <taxon>Pseudonocardiales</taxon>
        <taxon>Pseudonocardiaceae</taxon>
        <taxon>Actinomycetospora</taxon>
    </lineage>
</organism>
<protein>
    <submittedName>
        <fullName evidence="2">ParA family protein</fullName>
    </submittedName>
</protein>
<dbReference type="Gene3D" id="3.40.50.300">
    <property type="entry name" value="P-loop containing nucleotide triphosphate hydrolases"/>
    <property type="match status" value="1"/>
</dbReference>
<dbReference type="Proteomes" id="UP001385809">
    <property type="component" value="Unassembled WGS sequence"/>
</dbReference>
<dbReference type="RefSeq" id="WP_337697651.1">
    <property type="nucleotide sequence ID" value="NZ_JBBEGN010000018.1"/>
</dbReference>
<keyword evidence="3" id="KW-1185">Reference proteome</keyword>
<dbReference type="PIRSF" id="PIRSF009320">
    <property type="entry name" value="Nuc_binding_HP_1000"/>
    <property type="match status" value="1"/>
</dbReference>
<feature type="domain" description="AAA" evidence="1">
    <location>
        <begin position="3"/>
        <end position="171"/>
    </location>
</feature>
<dbReference type="InterPro" id="IPR025669">
    <property type="entry name" value="AAA_dom"/>
</dbReference>
<dbReference type="EMBL" id="JBBEGN010000018">
    <property type="protein sequence ID" value="MEJ2871082.1"/>
    <property type="molecule type" value="Genomic_DNA"/>
</dbReference>
<proteinExistence type="predicted"/>
<dbReference type="SUPFAM" id="SSF52540">
    <property type="entry name" value="P-loop containing nucleoside triphosphate hydrolases"/>
    <property type="match status" value="1"/>
</dbReference>
<dbReference type="Pfam" id="PF13614">
    <property type="entry name" value="AAA_31"/>
    <property type="match status" value="1"/>
</dbReference>
<sequence>MRVAVANNKGGAGKTTVIAHLAEALADRGRRVLAVDMDPQANLSRRLGYGEAELSDMVTAAEVVAAHQKGCAVDAIVGCRWTVPAAERIDLLPARYDLEARVAEAGQLGSHERLDIALSGVAEDYDVVLLDCPPSLGHLTQLGLAAADTVVLVLRPEYDHLQGAIRVRDFVAGYRRHLGRPELAVSGVIVNEHDRRRGLHTWHTDSVADTFGELVWSPPVPARAALAEAVDAAQPLRARGAAGRPLLEVFAALADQLEAGTDALA</sequence>
<gene>
    <name evidence="2" type="ORF">WCD74_25180</name>
</gene>
<dbReference type="InterPro" id="IPR027417">
    <property type="entry name" value="P-loop_NTPase"/>
</dbReference>
<evidence type="ECO:0000259" key="1">
    <source>
        <dbReference type="Pfam" id="PF13614"/>
    </source>
</evidence>
<comment type="caution">
    <text evidence="2">The sequence shown here is derived from an EMBL/GenBank/DDBJ whole genome shotgun (WGS) entry which is preliminary data.</text>
</comment>
<accession>A0ABU8MUU1</accession>
<name>A0ABU8MUU1_9PSEU</name>
<dbReference type="PANTHER" id="PTHR13696">
    <property type="entry name" value="P-LOOP CONTAINING NUCLEOSIDE TRIPHOSPHATE HYDROLASE"/>
    <property type="match status" value="1"/>
</dbReference>
<dbReference type="CDD" id="cd02042">
    <property type="entry name" value="ParAB_family"/>
    <property type="match status" value="1"/>
</dbReference>
<evidence type="ECO:0000313" key="2">
    <source>
        <dbReference type="EMBL" id="MEJ2871082.1"/>
    </source>
</evidence>
<dbReference type="InterPro" id="IPR050678">
    <property type="entry name" value="DNA_Partitioning_ATPase"/>
</dbReference>
<dbReference type="PANTHER" id="PTHR13696:SF52">
    <property type="entry name" value="PARA FAMILY PROTEIN CT_582"/>
    <property type="match status" value="1"/>
</dbReference>